<protein>
    <recommendedName>
        <fullName evidence="4">VanZ-like domain-containing protein</fullName>
    </recommendedName>
</protein>
<keyword evidence="3" id="KW-1185">Reference proteome</keyword>
<organism evidence="2 3">
    <name type="scientific">Ponticaulis profundi</name>
    <dbReference type="NCBI Taxonomy" id="2665222"/>
    <lineage>
        <taxon>Bacteria</taxon>
        <taxon>Pseudomonadati</taxon>
        <taxon>Pseudomonadota</taxon>
        <taxon>Alphaproteobacteria</taxon>
        <taxon>Hyphomonadales</taxon>
        <taxon>Hyphomonadaceae</taxon>
        <taxon>Ponticaulis</taxon>
    </lineage>
</organism>
<feature type="transmembrane region" description="Helical" evidence="1">
    <location>
        <begin position="96"/>
        <end position="113"/>
    </location>
</feature>
<keyword evidence="1" id="KW-0812">Transmembrane</keyword>
<dbReference type="RefSeq" id="WP_377378972.1">
    <property type="nucleotide sequence ID" value="NZ_JBHSSW010000012.1"/>
</dbReference>
<evidence type="ECO:0000256" key="1">
    <source>
        <dbReference type="SAM" id="Phobius"/>
    </source>
</evidence>
<keyword evidence="1" id="KW-0472">Membrane</keyword>
<sequence>MGQTMRRNLFLLPAIGLAGLILWGALNAVPPIPRVFGHQDKIEHFLAFAGLALWLTAGLGPKRLYSALALSAGSAVGLEVAQLLLSPTRTASLPDILASLAGILAAAVFMLIARQMISSRQIRAA</sequence>
<proteinExistence type="predicted"/>
<feature type="transmembrane region" description="Helical" evidence="1">
    <location>
        <begin position="67"/>
        <end position="84"/>
    </location>
</feature>
<keyword evidence="1" id="KW-1133">Transmembrane helix</keyword>
<dbReference type="EMBL" id="JBHSSW010000012">
    <property type="protein sequence ID" value="MFC6198613.1"/>
    <property type="molecule type" value="Genomic_DNA"/>
</dbReference>
<dbReference type="PANTHER" id="PTHR28008:SF1">
    <property type="entry name" value="DOMAIN PROTEIN, PUTATIVE (AFU_ORTHOLOGUE AFUA_3G10980)-RELATED"/>
    <property type="match status" value="1"/>
</dbReference>
<evidence type="ECO:0000313" key="2">
    <source>
        <dbReference type="EMBL" id="MFC6198613.1"/>
    </source>
</evidence>
<evidence type="ECO:0008006" key="4">
    <source>
        <dbReference type="Google" id="ProtNLM"/>
    </source>
</evidence>
<dbReference type="PANTHER" id="PTHR28008">
    <property type="entry name" value="DOMAIN PROTEIN, PUTATIVE (AFU_ORTHOLOGUE AFUA_3G10980)-RELATED"/>
    <property type="match status" value="1"/>
</dbReference>
<evidence type="ECO:0000313" key="3">
    <source>
        <dbReference type="Proteomes" id="UP001596303"/>
    </source>
</evidence>
<feature type="transmembrane region" description="Helical" evidence="1">
    <location>
        <begin position="44"/>
        <end position="60"/>
    </location>
</feature>
<gene>
    <name evidence="2" type="ORF">ACFQDM_11000</name>
</gene>
<reference evidence="3" key="1">
    <citation type="journal article" date="2019" name="Int. J. Syst. Evol. Microbiol.">
        <title>The Global Catalogue of Microorganisms (GCM) 10K type strain sequencing project: providing services to taxonomists for standard genome sequencing and annotation.</title>
        <authorList>
            <consortium name="The Broad Institute Genomics Platform"/>
            <consortium name="The Broad Institute Genome Sequencing Center for Infectious Disease"/>
            <person name="Wu L."/>
            <person name="Ma J."/>
        </authorList>
    </citation>
    <scope>NUCLEOTIDE SEQUENCE [LARGE SCALE GENOMIC DNA]</scope>
    <source>
        <strain evidence="3">CGMCC-1.15741</strain>
    </source>
</reference>
<comment type="caution">
    <text evidence="2">The sequence shown here is derived from an EMBL/GenBank/DDBJ whole genome shotgun (WGS) entry which is preliminary data.</text>
</comment>
<accession>A0ABW1SAN1</accession>
<name>A0ABW1SAN1_9PROT</name>
<dbReference type="Proteomes" id="UP001596303">
    <property type="component" value="Unassembled WGS sequence"/>
</dbReference>